<dbReference type="SUPFAM" id="SSF50494">
    <property type="entry name" value="Trypsin-like serine proteases"/>
    <property type="match status" value="1"/>
</dbReference>
<organism evidence="3 5">
    <name type="scientific">Stigmatella aurantiaca (strain DW4/3-1)</name>
    <dbReference type="NCBI Taxonomy" id="378806"/>
    <lineage>
        <taxon>Bacteria</taxon>
        <taxon>Pseudomonadati</taxon>
        <taxon>Myxococcota</taxon>
        <taxon>Myxococcia</taxon>
        <taxon>Myxococcales</taxon>
        <taxon>Cystobacterineae</taxon>
        <taxon>Archangiaceae</taxon>
        <taxon>Stigmatella</taxon>
    </lineage>
</organism>
<evidence type="ECO:0000313" key="4">
    <source>
        <dbReference type="Proteomes" id="UP000001351"/>
    </source>
</evidence>
<feature type="domain" description="Peptidase S1" evidence="1">
    <location>
        <begin position="40"/>
        <end position="258"/>
    </location>
</feature>
<dbReference type="OrthoDB" id="6904246at2"/>
<dbReference type="Proteomes" id="UP000032702">
    <property type="component" value="Unassembled WGS sequence"/>
</dbReference>
<dbReference type="EMBL" id="AAMD01000201">
    <property type="protein sequence ID" value="EAU62842.1"/>
    <property type="molecule type" value="Genomic_DNA"/>
</dbReference>
<dbReference type="eggNOG" id="COG5640">
    <property type="taxonomic scope" value="Bacteria"/>
</dbReference>
<dbReference type="EMBL" id="CP002271">
    <property type="protein sequence ID" value="ADO74062.1"/>
    <property type="molecule type" value="Genomic_DNA"/>
</dbReference>
<sequence length="410" mass="44541">MNTRYLSFLLLACLGVACGEVHPPDVVGTPPGVGQRSDAIINGSYLNPNNEPVALLTTSHGRCTATLHTNYWLLTAKHCLNTNDLRYPHTVSITMGTQSRRPRKFVLHPTEDVAIILLTEPFAIFGDDHSFLWPLYSGPAAALNGKRLTMLGYGANTPDGNGIGTLRQADLNVSADANTPQSLRVLTTSGRQLAEGDSGGASFWNEGSNSAQCPYGYLPGCIAGISTHCDYVEGQPVALYCTQLAAGYFHDWFHANIQPTNAATFVSQSVPTEVQSGQPFTVSITFRNTGAAAWDDDTGYRLGSQAPQDNNIWGAGGRIGFDPYDLVQPDGTTTFQFTAVAPHLNYTAVYPFQWRMLRENVEWFGDYTPSVAITVRGTYGDPPSDPCELDPSLCEPDICDIHPWKCPEEP</sequence>
<dbReference type="InterPro" id="IPR043504">
    <property type="entry name" value="Peptidase_S1_PA_chymotrypsin"/>
</dbReference>
<keyword evidence="4" id="KW-1185">Reference proteome</keyword>
<dbReference type="Pfam" id="PF00089">
    <property type="entry name" value="Trypsin"/>
    <property type="match status" value="1"/>
</dbReference>
<gene>
    <name evidence="2" type="ordered locus">STAUR_6305</name>
    <name evidence="3" type="ORF">STIAU_7655</name>
</gene>
<dbReference type="KEGG" id="sur:STAUR_6305"/>
<dbReference type="GO" id="GO:0004252">
    <property type="term" value="F:serine-type endopeptidase activity"/>
    <property type="evidence" value="ECO:0007669"/>
    <property type="project" value="InterPro"/>
</dbReference>
<dbReference type="RefSeq" id="WP_002618507.1">
    <property type="nucleotide sequence ID" value="NC_014623.1"/>
</dbReference>
<evidence type="ECO:0000313" key="2">
    <source>
        <dbReference type="EMBL" id="ADO74062.1"/>
    </source>
</evidence>
<proteinExistence type="predicted"/>
<evidence type="ECO:0000313" key="3">
    <source>
        <dbReference type="EMBL" id="EAU62842.1"/>
    </source>
</evidence>
<dbReference type="HOGENOM" id="CLU_670674_0_0_7"/>
<dbReference type="PROSITE" id="PS50240">
    <property type="entry name" value="TRYPSIN_DOM"/>
    <property type="match status" value="1"/>
</dbReference>
<dbReference type="InterPro" id="IPR009003">
    <property type="entry name" value="Peptidase_S1_PA"/>
</dbReference>
<name>Q08QT3_STIAD</name>
<dbReference type="PROSITE" id="PS51257">
    <property type="entry name" value="PROKAR_LIPOPROTEIN"/>
    <property type="match status" value="1"/>
</dbReference>
<evidence type="ECO:0000313" key="5">
    <source>
        <dbReference type="Proteomes" id="UP000032702"/>
    </source>
</evidence>
<protein>
    <submittedName>
        <fullName evidence="3">Trypsin domain protein</fullName>
    </submittedName>
</protein>
<dbReference type="Gene3D" id="2.60.40.10">
    <property type="entry name" value="Immunoglobulins"/>
    <property type="match status" value="1"/>
</dbReference>
<dbReference type="STRING" id="378806.STAUR_6305"/>
<dbReference type="Proteomes" id="UP000001351">
    <property type="component" value="Chromosome"/>
</dbReference>
<evidence type="ECO:0000259" key="1">
    <source>
        <dbReference type="PROSITE" id="PS50240"/>
    </source>
</evidence>
<dbReference type="AlphaFoldDB" id="Q08QT3"/>
<reference evidence="2 4" key="2">
    <citation type="journal article" date="2011" name="Mol. Biol. Evol.">
        <title>Comparative genomic analysis of fruiting body formation in Myxococcales.</title>
        <authorList>
            <person name="Huntley S."/>
            <person name="Hamann N."/>
            <person name="Wegener-Feldbrugge S."/>
            <person name="Treuner-Lange A."/>
            <person name="Kube M."/>
            <person name="Reinhardt R."/>
            <person name="Klages S."/>
            <person name="Muller R."/>
            <person name="Ronning C.M."/>
            <person name="Nierman W.C."/>
            <person name="Sogaard-Andersen L."/>
        </authorList>
    </citation>
    <scope>NUCLEOTIDE SEQUENCE [LARGE SCALE GENOMIC DNA]</scope>
    <source>
        <strain evidence="2 4">DW4/3-1</strain>
    </source>
</reference>
<reference evidence="3 5" key="1">
    <citation type="submission" date="2006-04" db="EMBL/GenBank/DDBJ databases">
        <authorList>
            <person name="Nierman W.C."/>
        </authorList>
    </citation>
    <scope>NUCLEOTIDE SEQUENCE [LARGE SCALE GENOMIC DNA]</scope>
    <source>
        <strain evidence="3 5">DW4/3-1</strain>
    </source>
</reference>
<dbReference type="InterPro" id="IPR013783">
    <property type="entry name" value="Ig-like_fold"/>
</dbReference>
<dbReference type="SMART" id="SM00020">
    <property type="entry name" value="Tryp_SPc"/>
    <property type="match status" value="1"/>
</dbReference>
<accession>Q08QT3</accession>
<dbReference type="GO" id="GO:0006508">
    <property type="term" value="P:proteolysis"/>
    <property type="evidence" value="ECO:0007669"/>
    <property type="project" value="InterPro"/>
</dbReference>
<dbReference type="Gene3D" id="2.40.10.10">
    <property type="entry name" value="Trypsin-like serine proteases"/>
    <property type="match status" value="1"/>
</dbReference>
<dbReference type="InterPro" id="IPR001254">
    <property type="entry name" value="Trypsin_dom"/>
</dbReference>